<reference evidence="2 3" key="1">
    <citation type="submission" date="2021-11" db="EMBL/GenBank/DDBJ databases">
        <title>Comparative genomics of bee honey and flower isolates.</title>
        <authorList>
            <person name="Bechtner J.D."/>
            <person name="Gallus M.K."/>
            <person name="Ehrmann M."/>
        </authorList>
    </citation>
    <scope>NUCLEOTIDE SEQUENCE [LARGE SCALE GENOMIC DNA]</scope>
    <source>
        <strain evidence="2 3">7</strain>
    </source>
</reference>
<comment type="caution">
    <text evidence="2">The sequence shown here is derived from an EMBL/GenBank/DDBJ whole genome shotgun (WGS) entry which is preliminary data.</text>
</comment>
<keyword evidence="1" id="KW-0732">Signal</keyword>
<proteinExistence type="predicted"/>
<dbReference type="EMBL" id="JAJIAR010000001">
    <property type="protein sequence ID" value="MCK8611045.1"/>
    <property type="molecule type" value="Genomic_DNA"/>
</dbReference>
<feature type="signal peptide" evidence="1">
    <location>
        <begin position="1"/>
        <end position="28"/>
    </location>
</feature>
<evidence type="ECO:0008006" key="4">
    <source>
        <dbReference type="Google" id="ProtNLM"/>
    </source>
</evidence>
<feature type="chain" id="PRO_5046388017" description="Extracellular protein" evidence="1">
    <location>
        <begin position="29"/>
        <end position="362"/>
    </location>
</feature>
<gene>
    <name evidence="2" type="ORF">LNP10_00750</name>
</gene>
<evidence type="ECO:0000256" key="1">
    <source>
        <dbReference type="SAM" id="SignalP"/>
    </source>
</evidence>
<accession>A0ABT0HVS7</accession>
<evidence type="ECO:0000313" key="3">
    <source>
        <dbReference type="Proteomes" id="UP001522816"/>
    </source>
</evidence>
<protein>
    <recommendedName>
        <fullName evidence="4">Extracellular protein</fullName>
    </recommendedName>
</protein>
<dbReference type="Proteomes" id="UP001522816">
    <property type="component" value="Unassembled WGS sequence"/>
</dbReference>
<dbReference type="RefSeq" id="WP_138766079.1">
    <property type="nucleotide sequence ID" value="NZ_BOLW01000010.1"/>
</dbReference>
<sequence>MVIKKKFKMMILSLALLLFVLMGVNANANVKTYHQKGYAMVGGYATHYVKNKNYAYIPLYDYGSSVGYYENRTYQTESFTMLGSRGNFHRNAISSYYLPVTYNWSGDLGNAQSVVISKSGQYAYIMYPGANTTIVRYDLWKLQSLGITTNNMAGLRLGVKRRDPQILSAIKFGPKFDAGHGQSLALNPKTNMLWYIKMDVVTNKPTLVEVSPNTLKPVKQIKFNFSRNYSINNELAIDKRGNFYTYVKYRMHGKSAGRVVIFKGQVKKNYVIFRAIRQGLENGPGFQTQGMGYNPVSNRLYLVSDGVISSIPVNRLSKLRPKDVRTTKFKTNLEFEGIAFNRAGLGYILTIRGTQLFTINNF</sequence>
<keyword evidence="3" id="KW-1185">Reference proteome</keyword>
<organism evidence="2 3">
    <name type="scientific">Apilactobacillus nanyangensis</name>
    <dbReference type="NCBI Taxonomy" id="2799579"/>
    <lineage>
        <taxon>Bacteria</taxon>
        <taxon>Bacillati</taxon>
        <taxon>Bacillota</taxon>
        <taxon>Bacilli</taxon>
        <taxon>Lactobacillales</taxon>
        <taxon>Lactobacillaceae</taxon>
        <taxon>Apilactobacillus</taxon>
    </lineage>
</organism>
<name>A0ABT0HVS7_9LACO</name>
<dbReference type="SUPFAM" id="SSF75011">
    <property type="entry name" value="3-carboxy-cis,cis-mucoante lactonizing enzyme"/>
    <property type="match status" value="1"/>
</dbReference>
<evidence type="ECO:0000313" key="2">
    <source>
        <dbReference type="EMBL" id="MCK8611045.1"/>
    </source>
</evidence>